<feature type="domain" description="Fucosyltransferase C-terminal" evidence="6">
    <location>
        <begin position="131"/>
        <end position="301"/>
    </location>
</feature>
<evidence type="ECO:0000256" key="5">
    <source>
        <dbReference type="RuleBase" id="RU003832"/>
    </source>
</evidence>
<evidence type="ECO:0000313" key="7">
    <source>
        <dbReference type="EMBL" id="CAF0880743.1"/>
    </source>
</evidence>
<keyword evidence="3 5" id="KW-0328">Glycosyltransferase</keyword>
<evidence type="ECO:0000313" key="9">
    <source>
        <dbReference type="Proteomes" id="UP000663829"/>
    </source>
</evidence>
<comment type="pathway">
    <text evidence="1">Protein modification; protein glycosylation.</text>
</comment>
<dbReference type="InterPro" id="IPR001503">
    <property type="entry name" value="Glyco_trans_10"/>
</dbReference>
<evidence type="ECO:0000256" key="1">
    <source>
        <dbReference type="ARBA" id="ARBA00004922"/>
    </source>
</evidence>
<dbReference type="GO" id="GO:0032580">
    <property type="term" value="C:Golgi cisterna membrane"/>
    <property type="evidence" value="ECO:0007669"/>
    <property type="project" value="UniProtKB-SubCell"/>
</dbReference>
<evidence type="ECO:0000256" key="2">
    <source>
        <dbReference type="ARBA" id="ARBA00008919"/>
    </source>
</evidence>
<accession>A0A813Y8U9</accession>
<dbReference type="OrthoDB" id="427096at2759"/>
<evidence type="ECO:0000256" key="4">
    <source>
        <dbReference type="ARBA" id="ARBA00022679"/>
    </source>
</evidence>
<dbReference type="UniPathway" id="UPA00378"/>
<dbReference type="AlphaFoldDB" id="A0A813Y8U9"/>
<dbReference type="InterPro" id="IPR055270">
    <property type="entry name" value="Glyco_tran_10_C"/>
</dbReference>
<protein>
    <recommendedName>
        <fullName evidence="5">Fucosyltransferase</fullName>
        <ecNumber evidence="5">2.4.1.-</ecNumber>
    </recommendedName>
</protein>
<evidence type="ECO:0000259" key="6">
    <source>
        <dbReference type="Pfam" id="PF00852"/>
    </source>
</evidence>
<evidence type="ECO:0000313" key="8">
    <source>
        <dbReference type="EMBL" id="CAF3666975.1"/>
    </source>
</evidence>
<dbReference type="Gene3D" id="3.40.50.11660">
    <property type="entry name" value="Glycosyl transferase family 10, C-terminal domain"/>
    <property type="match status" value="1"/>
</dbReference>
<dbReference type="Proteomes" id="UP000663829">
    <property type="component" value="Unassembled WGS sequence"/>
</dbReference>
<keyword evidence="5" id="KW-0812">Transmembrane</keyword>
<keyword evidence="9" id="KW-1185">Reference proteome</keyword>
<dbReference type="SUPFAM" id="SSF53756">
    <property type="entry name" value="UDP-Glycosyltransferase/glycogen phosphorylase"/>
    <property type="match status" value="1"/>
</dbReference>
<keyword evidence="5" id="KW-0333">Golgi apparatus</keyword>
<keyword evidence="5" id="KW-0472">Membrane</keyword>
<dbReference type="EMBL" id="CAJNOQ010001252">
    <property type="protein sequence ID" value="CAF0880743.1"/>
    <property type="molecule type" value="Genomic_DNA"/>
</dbReference>
<comment type="subcellular location">
    <subcellularLocation>
        <location evidence="5">Golgi apparatus</location>
        <location evidence="5">Golgi stack membrane</location>
        <topology evidence="5">Single-pass type II membrane protein</topology>
    </subcellularLocation>
</comment>
<reference evidence="7" key="1">
    <citation type="submission" date="2021-02" db="EMBL/GenBank/DDBJ databases">
        <authorList>
            <person name="Nowell W R."/>
        </authorList>
    </citation>
    <scope>NUCLEOTIDE SEQUENCE</scope>
</reference>
<name>A0A813Y8U9_9BILA</name>
<keyword evidence="4 5" id="KW-0808">Transferase</keyword>
<gene>
    <name evidence="7" type="ORF">GPM918_LOCUS7597</name>
    <name evidence="8" type="ORF">SRO942_LOCUS7597</name>
</gene>
<sequence length="303" mass="36341">MFWPKNNFDSDKIWINNCSVPCSVTYDRRRAFKTDIVLVHQTKSIVEGFINRQLQKLALLSLEPFCMYDIAKNLAHVDILISFHKFSDVQVTYSNAVVDSFKATENMYYHLNKRFNILNRFPNMTIKDQRVLGAFFISQCRSKDRLRYLKELMTYIPLDSYGKCLHSKHIDRRTYDKRQTFAKYKFAISFENSILPDYVTEKYWQALTSDAIGVYWGAPNIRDYYPKQQNKIMIEVKNYPDPKDLANYLLMLHYNNTAYLEYFQWRYQQLDETFNRMNINGFDNGEQHSWICKTCENYHNQFQ</sequence>
<evidence type="ECO:0000256" key="3">
    <source>
        <dbReference type="ARBA" id="ARBA00022676"/>
    </source>
</evidence>
<dbReference type="EMBL" id="CAJOBC010001252">
    <property type="protein sequence ID" value="CAF3666975.1"/>
    <property type="molecule type" value="Genomic_DNA"/>
</dbReference>
<dbReference type="PANTHER" id="PTHR11929">
    <property type="entry name" value="ALPHA- 1,3 -FUCOSYLTRANSFERASE"/>
    <property type="match status" value="1"/>
</dbReference>
<dbReference type="GO" id="GO:0046920">
    <property type="term" value="F:alpha-(1-&gt;3)-fucosyltransferase activity"/>
    <property type="evidence" value="ECO:0007669"/>
    <property type="project" value="TreeGrafter"/>
</dbReference>
<dbReference type="Proteomes" id="UP000681722">
    <property type="component" value="Unassembled WGS sequence"/>
</dbReference>
<comment type="similarity">
    <text evidence="2 5">Belongs to the glycosyltransferase 10 family.</text>
</comment>
<dbReference type="EC" id="2.4.1.-" evidence="5"/>
<comment type="caution">
    <text evidence="7">The sequence shown here is derived from an EMBL/GenBank/DDBJ whole genome shotgun (WGS) entry which is preliminary data.</text>
</comment>
<dbReference type="InterPro" id="IPR038577">
    <property type="entry name" value="GT10-like_C_sf"/>
</dbReference>
<dbReference type="PANTHER" id="PTHR11929:SF194">
    <property type="entry name" value="ALPHA-(1,3)-FUCOSYLTRANSFERASE 10"/>
    <property type="match status" value="1"/>
</dbReference>
<organism evidence="7 9">
    <name type="scientific">Didymodactylos carnosus</name>
    <dbReference type="NCBI Taxonomy" id="1234261"/>
    <lineage>
        <taxon>Eukaryota</taxon>
        <taxon>Metazoa</taxon>
        <taxon>Spiralia</taxon>
        <taxon>Gnathifera</taxon>
        <taxon>Rotifera</taxon>
        <taxon>Eurotatoria</taxon>
        <taxon>Bdelloidea</taxon>
        <taxon>Philodinida</taxon>
        <taxon>Philodinidae</taxon>
        <taxon>Didymodactylos</taxon>
    </lineage>
</organism>
<proteinExistence type="inferred from homology"/>
<dbReference type="Pfam" id="PF00852">
    <property type="entry name" value="Glyco_transf_10"/>
    <property type="match status" value="1"/>
</dbReference>